<gene>
    <name evidence="2" type="ORF">Osc7112_4073</name>
</gene>
<evidence type="ECO:0000313" key="2">
    <source>
        <dbReference type="EMBL" id="AFZ08403.1"/>
    </source>
</evidence>
<dbReference type="STRING" id="179408.Osc7112_4073"/>
<name>K9VJY1_9CYAN</name>
<accession>K9VJY1</accession>
<keyword evidence="1" id="KW-0812">Transmembrane</keyword>
<protein>
    <submittedName>
        <fullName evidence="2">Uncharacterized protein</fullName>
    </submittedName>
</protein>
<evidence type="ECO:0000313" key="3">
    <source>
        <dbReference type="Proteomes" id="UP000010478"/>
    </source>
</evidence>
<keyword evidence="1" id="KW-1133">Transmembrane helix</keyword>
<feature type="transmembrane region" description="Helical" evidence="1">
    <location>
        <begin position="12"/>
        <end position="33"/>
    </location>
</feature>
<dbReference type="AlphaFoldDB" id="K9VJY1"/>
<dbReference type="EMBL" id="CP003614">
    <property type="protein sequence ID" value="AFZ08403.1"/>
    <property type="molecule type" value="Genomic_DNA"/>
</dbReference>
<dbReference type="Proteomes" id="UP000010478">
    <property type="component" value="Chromosome"/>
</dbReference>
<sequence length="37" mass="3807">MENTSGLDLVVGLLALAILAGGLVMLFVGMASFPKEK</sequence>
<dbReference type="eggNOG" id="ENOG502ZS8D">
    <property type="taxonomic scope" value="Bacteria"/>
</dbReference>
<evidence type="ECO:0000256" key="1">
    <source>
        <dbReference type="SAM" id="Phobius"/>
    </source>
</evidence>
<dbReference type="HOGENOM" id="CLU_218749_1_1_3"/>
<proteinExistence type="predicted"/>
<keyword evidence="3" id="KW-1185">Reference proteome</keyword>
<dbReference type="KEGG" id="oni:Osc7112_4073"/>
<organism evidence="2 3">
    <name type="scientific">Phormidium nigroviride PCC 7112</name>
    <dbReference type="NCBI Taxonomy" id="179408"/>
    <lineage>
        <taxon>Bacteria</taxon>
        <taxon>Bacillati</taxon>
        <taxon>Cyanobacteriota</taxon>
        <taxon>Cyanophyceae</taxon>
        <taxon>Oscillatoriophycideae</taxon>
        <taxon>Oscillatoriales</taxon>
        <taxon>Oscillatoriaceae</taxon>
        <taxon>Phormidium</taxon>
    </lineage>
</organism>
<keyword evidence="1" id="KW-0472">Membrane</keyword>
<reference evidence="2 3" key="1">
    <citation type="submission" date="2012-05" db="EMBL/GenBank/DDBJ databases">
        <title>Finished chromosome of genome of Oscillatoria sp. PCC 7112.</title>
        <authorList>
            <consortium name="US DOE Joint Genome Institute"/>
            <person name="Gugger M."/>
            <person name="Coursin T."/>
            <person name="Rippka R."/>
            <person name="Tandeau De Marsac N."/>
            <person name="Huntemann M."/>
            <person name="Wei C.-L."/>
            <person name="Han J."/>
            <person name="Detter J.C."/>
            <person name="Han C."/>
            <person name="Tapia R."/>
            <person name="Davenport K."/>
            <person name="Daligault H."/>
            <person name="Erkkila T."/>
            <person name="Gu W."/>
            <person name="Munk A.C.C."/>
            <person name="Teshima H."/>
            <person name="Xu Y."/>
            <person name="Chain P."/>
            <person name="Chen A."/>
            <person name="Krypides N."/>
            <person name="Mavromatis K."/>
            <person name="Markowitz V."/>
            <person name="Szeto E."/>
            <person name="Ivanova N."/>
            <person name="Mikhailova N."/>
            <person name="Ovchinnikova G."/>
            <person name="Pagani I."/>
            <person name="Pati A."/>
            <person name="Goodwin L."/>
            <person name="Peters L."/>
            <person name="Pitluck S."/>
            <person name="Woyke T."/>
            <person name="Kerfeld C."/>
        </authorList>
    </citation>
    <scope>NUCLEOTIDE SEQUENCE [LARGE SCALE GENOMIC DNA]</scope>
    <source>
        <strain evidence="2 3">PCC 7112</strain>
    </source>
</reference>